<dbReference type="STRING" id="743788.S8E0V0"/>
<evidence type="ECO:0008006" key="3">
    <source>
        <dbReference type="Google" id="ProtNLM"/>
    </source>
</evidence>
<organism evidence="1 2">
    <name type="scientific">Fomitopsis schrenkii</name>
    <name type="common">Brown rot fungus</name>
    <dbReference type="NCBI Taxonomy" id="2126942"/>
    <lineage>
        <taxon>Eukaryota</taxon>
        <taxon>Fungi</taxon>
        <taxon>Dikarya</taxon>
        <taxon>Basidiomycota</taxon>
        <taxon>Agaricomycotina</taxon>
        <taxon>Agaricomycetes</taxon>
        <taxon>Polyporales</taxon>
        <taxon>Fomitopsis</taxon>
    </lineage>
</organism>
<reference evidence="1 2" key="1">
    <citation type="journal article" date="2012" name="Science">
        <title>The Paleozoic origin of enzymatic lignin decomposition reconstructed from 31 fungal genomes.</title>
        <authorList>
            <person name="Floudas D."/>
            <person name="Binder M."/>
            <person name="Riley R."/>
            <person name="Barry K."/>
            <person name="Blanchette R.A."/>
            <person name="Henrissat B."/>
            <person name="Martinez A.T."/>
            <person name="Otillar R."/>
            <person name="Spatafora J.W."/>
            <person name="Yadav J.S."/>
            <person name="Aerts A."/>
            <person name="Benoit I."/>
            <person name="Boyd A."/>
            <person name="Carlson A."/>
            <person name="Copeland A."/>
            <person name="Coutinho P.M."/>
            <person name="de Vries R.P."/>
            <person name="Ferreira P."/>
            <person name="Findley K."/>
            <person name="Foster B."/>
            <person name="Gaskell J."/>
            <person name="Glotzer D."/>
            <person name="Gorecki P."/>
            <person name="Heitman J."/>
            <person name="Hesse C."/>
            <person name="Hori C."/>
            <person name="Igarashi K."/>
            <person name="Jurgens J.A."/>
            <person name="Kallen N."/>
            <person name="Kersten P."/>
            <person name="Kohler A."/>
            <person name="Kuees U."/>
            <person name="Kumar T.K.A."/>
            <person name="Kuo A."/>
            <person name="LaButti K."/>
            <person name="Larrondo L.F."/>
            <person name="Lindquist E."/>
            <person name="Ling A."/>
            <person name="Lombard V."/>
            <person name="Lucas S."/>
            <person name="Lundell T."/>
            <person name="Martin R."/>
            <person name="McLaughlin D.J."/>
            <person name="Morgenstern I."/>
            <person name="Morin E."/>
            <person name="Murat C."/>
            <person name="Nagy L.G."/>
            <person name="Nolan M."/>
            <person name="Ohm R.A."/>
            <person name="Patyshakuliyeva A."/>
            <person name="Rokas A."/>
            <person name="Ruiz-Duenas F.J."/>
            <person name="Sabat G."/>
            <person name="Salamov A."/>
            <person name="Samejima M."/>
            <person name="Schmutz J."/>
            <person name="Slot J.C."/>
            <person name="St John F."/>
            <person name="Stenlid J."/>
            <person name="Sun H."/>
            <person name="Sun S."/>
            <person name="Syed K."/>
            <person name="Tsang A."/>
            <person name="Wiebenga A."/>
            <person name="Young D."/>
            <person name="Pisabarro A."/>
            <person name="Eastwood D.C."/>
            <person name="Martin F."/>
            <person name="Cullen D."/>
            <person name="Grigoriev I.V."/>
            <person name="Hibbett D.S."/>
        </authorList>
    </citation>
    <scope>NUCLEOTIDE SEQUENCE</scope>
    <source>
        <strain evidence="2">FP-58527</strain>
    </source>
</reference>
<feature type="non-terminal residue" evidence="1">
    <location>
        <position position="1"/>
    </location>
</feature>
<dbReference type="OrthoDB" id="2339190at2759"/>
<protein>
    <recommendedName>
        <fullName evidence="3">Fibronectin type-III domain-containing protein</fullName>
    </recommendedName>
</protein>
<accession>S8E0V0</accession>
<dbReference type="EMBL" id="KE504165">
    <property type="protein sequence ID" value="EPS98412.1"/>
    <property type="molecule type" value="Genomic_DNA"/>
</dbReference>
<evidence type="ECO:0000313" key="2">
    <source>
        <dbReference type="Proteomes" id="UP000015241"/>
    </source>
</evidence>
<sequence length="105" mass="11319">RDVISPPVTSPDASTTWNVGETVTVTWNLSALPPNTNVTGVKGKLVLGYSTWDSEHLDINNPLATNFLLSDSKVSFVVPSVPTRNNYIVDLFGDSGNISPNFTII</sequence>
<dbReference type="Proteomes" id="UP000015241">
    <property type="component" value="Unassembled WGS sequence"/>
</dbReference>
<feature type="non-terminal residue" evidence="1">
    <location>
        <position position="105"/>
    </location>
</feature>
<keyword evidence="2" id="KW-1185">Reference proteome</keyword>
<name>S8E0V0_FOMSC</name>
<dbReference type="eggNOG" id="ENOG502S8XQ">
    <property type="taxonomic scope" value="Eukaryota"/>
</dbReference>
<dbReference type="InParanoid" id="S8E0V0"/>
<dbReference type="HOGENOM" id="CLU_083660_2_1_1"/>
<evidence type="ECO:0000313" key="1">
    <source>
        <dbReference type="EMBL" id="EPS98412.1"/>
    </source>
</evidence>
<gene>
    <name evidence="1" type="ORF">FOMPIDRAFT_1093403</name>
</gene>
<dbReference type="AlphaFoldDB" id="S8E0V0"/>
<proteinExistence type="predicted"/>